<organism evidence="2 3">
    <name type="scientific">Thomasclavelia ramosa</name>
    <dbReference type="NCBI Taxonomy" id="1547"/>
    <lineage>
        <taxon>Bacteria</taxon>
        <taxon>Bacillati</taxon>
        <taxon>Bacillota</taxon>
        <taxon>Erysipelotrichia</taxon>
        <taxon>Erysipelotrichales</taxon>
        <taxon>Coprobacillaceae</taxon>
        <taxon>Thomasclavelia</taxon>
    </lineage>
</organism>
<evidence type="ECO:0000313" key="3">
    <source>
        <dbReference type="Proteomes" id="UP000261032"/>
    </source>
</evidence>
<dbReference type="Proteomes" id="UP000261032">
    <property type="component" value="Unassembled WGS sequence"/>
</dbReference>
<dbReference type="PROSITE" id="PS51502">
    <property type="entry name" value="S_R_A_B_BARREL"/>
    <property type="match status" value="1"/>
</dbReference>
<comment type="caution">
    <text evidence="2">The sequence shown here is derived from an EMBL/GenBank/DDBJ whole genome shotgun (WGS) entry which is preliminary data.</text>
</comment>
<sequence length="101" mass="11792">MIRHIFIATIKEGVTDSEIQKEMELMRSMKNELPEIKEIIVEKSKEWIGLSDVVTMTIDVESKQDFDRVIQSVAHQKVSATAPDFFRTDNFILTQIEYEKE</sequence>
<proteinExistence type="predicted"/>
<name>A0A3E3EAL1_9FIRM</name>
<feature type="domain" description="Stress-response A/B barrel" evidence="1">
    <location>
        <begin position="2"/>
        <end position="101"/>
    </location>
</feature>
<dbReference type="InterPro" id="IPR013097">
    <property type="entry name" value="Dabb"/>
</dbReference>
<accession>A0A3E3EAL1</accession>
<evidence type="ECO:0000259" key="1">
    <source>
        <dbReference type="PROSITE" id="PS51502"/>
    </source>
</evidence>
<evidence type="ECO:0000313" key="2">
    <source>
        <dbReference type="EMBL" id="RGD82749.1"/>
    </source>
</evidence>
<dbReference type="SUPFAM" id="SSF54909">
    <property type="entry name" value="Dimeric alpha+beta barrel"/>
    <property type="match status" value="1"/>
</dbReference>
<reference evidence="2 3" key="1">
    <citation type="submission" date="2018-08" db="EMBL/GenBank/DDBJ databases">
        <title>A genome reference for cultivated species of the human gut microbiota.</title>
        <authorList>
            <person name="Zou Y."/>
            <person name="Xue W."/>
            <person name="Luo G."/>
        </authorList>
    </citation>
    <scope>NUCLEOTIDE SEQUENCE [LARGE SCALE GENOMIC DNA]</scope>
    <source>
        <strain evidence="2 3">OM06-4</strain>
    </source>
</reference>
<dbReference type="AlphaFoldDB" id="A0A3E3EAL1"/>
<gene>
    <name evidence="2" type="ORF">DXB93_13455</name>
</gene>
<dbReference type="Gene3D" id="3.30.70.100">
    <property type="match status" value="1"/>
</dbReference>
<dbReference type="Pfam" id="PF07876">
    <property type="entry name" value="Dabb"/>
    <property type="match status" value="1"/>
</dbReference>
<dbReference type="InterPro" id="IPR011008">
    <property type="entry name" value="Dimeric_a/b-barrel"/>
</dbReference>
<dbReference type="RefSeq" id="WP_117582055.1">
    <property type="nucleotide sequence ID" value="NZ_QUSL01000024.1"/>
</dbReference>
<protein>
    <recommendedName>
        <fullName evidence="1">Stress-response A/B barrel domain-containing protein</fullName>
    </recommendedName>
</protein>
<dbReference type="EMBL" id="QUSL01000024">
    <property type="protein sequence ID" value="RGD82749.1"/>
    <property type="molecule type" value="Genomic_DNA"/>
</dbReference>